<dbReference type="RefSeq" id="WP_175364370.1">
    <property type="nucleotide sequence ID" value="NZ_CTEE01000001.1"/>
</dbReference>
<evidence type="ECO:0000256" key="1">
    <source>
        <dbReference type="ARBA" id="ARBA00001974"/>
    </source>
</evidence>
<dbReference type="EMBL" id="CTEE01000001">
    <property type="protein sequence ID" value="CQD09057.1"/>
    <property type="molecule type" value="Genomic_DNA"/>
</dbReference>
<sequence length="342" mass="36030">MADDGYQLRRYDYRLDDEQSALRESFRAYFDKTVPPSRVRAAEPTGFDPALWDELRERAIVSMGLPESAGGDGAGLVELALVVEEAGRRAVPAPLPEVLTAARGLARLDPGGELLEQLRDDGAVATVAPGDADRRLVPAGAIATAVIGPRGDDLVLTVGAPARMQPNLASAPMAWWNVTGGTRIGAAADWLSIERDWHILAAAALVGLGQAAVDLGVQYAKDRVAFGVPIGALQAIAHPLVDAANAVEAARRLVWRAAWFCDNEPEGIGTQALCAIVGAGDAAEKAGATAIHTQGGFGVTLESDVQLYYRRAKGLAVLGGERRMLLRRIARQGMDSKAAAAQ</sequence>
<dbReference type="SUPFAM" id="SSF56645">
    <property type="entry name" value="Acyl-CoA dehydrogenase NM domain-like"/>
    <property type="match status" value="1"/>
</dbReference>
<keyword evidence="4" id="KW-0274">FAD</keyword>
<dbReference type="Proteomes" id="UP000199251">
    <property type="component" value="Unassembled WGS sequence"/>
</dbReference>
<dbReference type="PANTHER" id="PTHR43884">
    <property type="entry name" value="ACYL-COA DEHYDROGENASE"/>
    <property type="match status" value="1"/>
</dbReference>
<keyword evidence="3" id="KW-0285">Flavoprotein</keyword>
<evidence type="ECO:0000313" key="8">
    <source>
        <dbReference type="EMBL" id="CQD09057.1"/>
    </source>
</evidence>
<dbReference type="AlphaFoldDB" id="A0A0E4CMA2"/>
<gene>
    <name evidence="8" type="ORF">BN1232_01644</name>
</gene>
<comment type="similarity">
    <text evidence="2">Belongs to the acyl-CoA dehydrogenase family.</text>
</comment>
<reference evidence="8 9" key="1">
    <citation type="submission" date="2015-03" db="EMBL/GenBank/DDBJ databases">
        <authorList>
            <person name="Urmite Genomes"/>
        </authorList>
    </citation>
    <scope>NUCLEOTIDE SEQUENCE [LARGE SCALE GENOMIC DNA]</scope>
    <source>
        <strain evidence="8 9">CSUR P1491</strain>
    </source>
</reference>
<evidence type="ECO:0000256" key="5">
    <source>
        <dbReference type="ARBA" id="ARBA00023002"/>
    </source>
</evidence>
<feature type="domain" description="Acyl-CoA dehydrogenase/oxidase C-terminal" evidence="6">
    <location>
        <begin position="199"/>
        <end position="332"/>
    </location>
</feature>
<comment type="cofactor">
    <cofactor evidence="1">
        <name>FAD</name>
        <dbReference type="ChEBI" id="CHEBI:57692"/>
    </cofactor>
</comment>
<evidence type="ECO:0000256" key="3">
    <source>
        <dbReference type="ARBA" id="ARBA00022630"/>
    </source>
</evidence>
<dbReference type="PANTHER" id="PTHR43884:SF20">
    <property type="entry name" value="ACYL-COA DEHYDROGENASE FADE28"/>
    <property type="match status" value="1"/>
</dbReference>
<dbReference type="InterPro" id="IPR013786">
    <property type="entry name" value="AcylCoA_DH/ox_N"/>
</dbReference>
<proteinExistence type="inferred from homology"/>
<dbReference type="InterPro" id="IPR009075">
    <property type="entry name" value="AcylCo_DH/oxidase_C"/>
</dbReference>
<dbReference type="Gene3D" id="1.10.540.10">
    <property type="entry name" value="Acyl-CoA dehydrogenase/oxidase, N-terminal domain"/>
    <property type="match status" value="1"/>
</dbReference>
<dbReference type="InterPro" id="IPR009100">
    <property type="entry name" value="AcylCoA_DH/oxidase_NM_dom_sf"/>
</dbReference>
<name>A0A0E4CMA2_MYCLN</name>
<dbReference type="SUPFAM" id="SSF47203">
    <property type="entry name" value="Acyl-CoA dehydrogenase C-terminal domain-like"/>
    <property type="match status" value="1"/>
</dbReference>
<organism evidence="8 9">
    <name type="scientific">Mycobacterium lentiflavum</name>
    <dbReference type="NCBI Taxonomy" id="141349"/>
    <lineage>
        <taxon>Bacteria</taxon>
        <taxon>Bacillati</taxon>
        <taxon>Actinomycetota</taxon>
        <taxon>Actinomycetes</taxon>
        <taxon>Mycobacteriales</taxon>
        <taxon>Mycobacteriaceae</taxon>
        <taxon>Mycobacterium</taxon>
        <taxon>Mycobacterium simiae complex</taxon>
    </lineage>
</organism>
<dbReference type="GO" id="GO:0003995">
    <property type="term" value="F:acyl-CoA dehydrogenase activity"/>
    <property type="evidence" value="ECO:0007669"/>
    <property type="project" value="TreeGrafter"/>
</dbReference>
<evidence type="ECO:0000256" key="4">
    <source>
        <dbReference type="ARBA" id="ARBA00022827"/>
    </source>
</evidence>
<dbReference type="STRING" id="141349.BN1232_01644"/>
<dbReference type="Gene3D" id="1.20.140.10">
    <property type="entry name" value="Butyryl-CoA Dehydrogenase, subunit A, domain 3"/>
    <property type="match status" value="1"/>
</dbReference>
<accession>A0A0E4CMA2</accession>
<evidence type="ECO:0000256" key="2">
    <source>
        <dbReference type="ARBA" id="ARBA00009347"/>
    </source>
</evidence>
<dbReference type="Pfam" id="PF00441">
    <property type="entry name" value="Acyl-CoA_dh_1"/>
    <property type="match status" value="1"/>
</dbReference>
<dbReference type="GO" id="GO:0050660">
    <property type="term" value="F:flavin adenine dinucleotide binding"/>
    <property type="evidence" value="ECO:0007669"/>
    <property type="project" value="InterPro"/>
</dbReference>
<protein>
    <submittedName>
        <fullName evidence="8">Acyl-CoA dehydrogenase</fullName>
    </submittedName>
</protein>
<evidence type="ECO:0000259" key="7">
    <source>
        <dbReference type="Pfam" id="PF02771"/>
    </source>
</evidence>
<feature type="domain" description="Acyl-CoA dehydrogenase/oxidase N-terminal" evidence="7">
    <location>
        <begin position="17"/>
        <end position="92"/>
    </location>
</feature>
<dbReference type="Pfam" id="PF02771">
    <property type="entry name" value="Acyl-CoA_dh_N"/>
    <property type="match status" value="1"/>
</dbReference>
<keyword evidence="5" id="KW-0560">Oxidoreductase</keyword>
<evidence type="ECO:0000313" key="9">
    <source>
        <dbReference type="Proteomes" id="UP000199251"/>
    </source>
</evidence>
<dbReference type="InterPro" id="IPR037069">
    <property type="entry name" value="AcylCoA_DH/ox_N_sf"/>
</dbReference>
<dbReference type="InterPro" id="IPR036250">
    <property type="entry name" value="AcylCo_DH-like_C"/>
</dbReference>
<evidence type="ECO:0000259" key="6">
    <source>
        <dbReference type="Pfam" id="PF00441"/>
    </source>
</evidence>